<evidence type="ECO:0000259" key="4">
    <source>
        <dbReference type="Pfam" id="PF25221"/>
    </source>
</evidence>
<feature type="domain" description="Lnb N-terminal periplasmic" evidence="3">
    <location>
        <begin position="19"/>
        <end position="155"/>
    </location>
</feature>
<comment type="caution">
    <text evidence="5">The sequence shown here is derived from an EMBL/GenBank/DDBJ whole genome shotgun (WGS) entry which is preliminary data.</text>
</comment>
<gene>
    <name evidence="5" type="ORF">G7Y85_14435</name>
</gene>
<keyword evidence="1" id="KW-0812">Transmembrane</keyword>
<dbReference type="AlphaFoldDB" id="A0A6M2BVF2"/>
<keyword evidence="2" id="KW-0732">Signal</keyword>
<evidence type="ECO:0000256" key="2">
    <source>
        <dbReference type="SAM" id="SignalP"/>
    </source>
</evidence>
<keyword evidence="1" id="KW-1133">Transmembrane helix</keyword>
<name>A0A6M2BVF2_9GAMM</name>
<reference evidence="5 6" key="1">
    <citation type="journal article" date="2014" name="Int. J. Syst. Evol. Microbiol.">
        <title>Solimonas terrae sp. nov., isolated from soil.</title>
        <authorList>
            <person name="Kim S.J."/>
            <person name="Moon J.Y."/>
            <person name="Weon H.Y."/>
            <person name="Ahn J.H."/>
            <person name="Chen W.M."/>
            <person name="Kwon S.W."/>
        </authorList>
    </citation>
    <scope>NUCLEOTIDE SEQUENCE [LARGE SCALE GENOMIC DNA]</scope>
    <source>
        <strain evidence="5 6">KIS83-12</strain>
    </source>
</reference>
<dbReference type="InterPro" id="IPR057436">
    <property type="entry name" value="5TMH_Lnb"/>
</dbReference>
<dbReference type="Pfam" id="PF25221">
    <property type="entry name" value="5TMH_Lnb"/>
    <property type="match status" value="1"/>
</dbReference>
<feature type="chain" id="PRO_5026763620" evidence="2">
    <location>
        <begin position="16"/>
        <end position="399"/>
    </location>
</feature>
<feature type="transmembrane region" description="Helical" evidence="1">
    <location>
        <begin position="319"/>
        <end position="337"/>
    </location>
</feature>
<evidence type="ECO:0000313" key="6">
    <source>
        <dbReference type="Proteomes" id="UP000472676"/>
    </source>
</evidence>
<dbReference type="InterPro" id="IPR025178">
    <property type="entry name" value="Lnb_N"/>
</dbReference>
<keyword evidence="1" id="KW-0472">Membrane</keyword>
<organism evidence="5 6">
    <name type="scientific">Solimonas terrae</name>
    <dbReference type="NCBI Taxonomy" id="1396819"/>
    <lineage>
        <taxon>Bacteria</taxon>
        <taxon>Pseudomonadati</taxon>
        <taxon>Pseudomonadota</taxon>
        <taxon>Gammaproteobacteria</taxon>
        <taxon>Nevskiales</taxon>
        <taxon>Nevskiaceae</taxon>
        <taxon>Solimonas</taxon>
    </lineage>
</organism>
<dbReference type="Proteomes" id="UP000472676">
    <property type="component" value="Unassembled WGS sequence"/>
</dbReference>
<sequence length="399" mass="44678">MLAILPLLGVQPALAQDTAPSPAISLITFGPGETYWERFGHDAILVGDPADPDARLYNYGMFDFHQKNFFLNFARGRMNYRVAEQPFYDALRFYASERRWVYLQQLDLDAEQRRGLAAYLQWNVQPENAEYRYDYFVSNCATRVRDALDKASGGAIARASRGVASGRTYRFEATRLIAPVAPLSLLMDLGMGPRADVPIDRWQQSFVPMVLKDVVQDAQLVNADGSTRPLVAHATWVLRSDAWPEPARPPAWTLPLTVLGLAFAALLLLLDRLRRQRAARWSFALLAFATSVKAALGGLVLLAGWTLTEHWALWANRNLLLFDPLCLLLLPAWLMSARVGWQPRAWQRLLAVVIALLATVSLPLLLLPGAQQNLPWIGAMLPGQLALAWAMLRMPQRLP</sequence>
<feature type="transmembrane region" description="Helical" evidence="1">
    <location>
        <begin position="282"/>
        <end position="307"/>
    </location>
</feature>
<feature type="transmembrane region" description="Helical" evidence="1">
    <location>
        <begin position="349"/>
        <end position="368"/>
    </location>
</feature>
<feature type="signal peptide" evidence="2">
    <location>
        <begin position="1"/>
        <end position="15"/>
    </location>
</feature>
<evidence type="ECO:0000259" key="3">
    <source>
        <dbReference type="Pfam" id="PF13387"/>
    </source>
</evidence>
<keyword evidence="6" id="KW-1185">Reference proteome</keyword>
<dbReference type="EMBL" id="JAAMOW010000007">
    <property type="protein sequence ID" value="NGY05969.1"/>
    <property type="molecule type" value="Genomic_DNA"/>
</dbReference>
<evidence type="ECO:0000256" key="1">
    <source>
        <dbReference type="SAM" id="Phobius"/>
    </source>
</evidence>
<dbReference type="RefSeq" id="WP_166258523.1">
    <property type="nucleotide sequence ID" value="NZ_JAAMOW010000007.1"/>
</dbReference>
<evidence type="ECO:0000313" key="5">
    <source>
        <dbReference type="EMBL" id="NGY05969.1"/>
    </source>
</evidence>
<dbReference type="Pfam" id="PF13387">
    <property type="entry name" value="Lnb_N"/>
    <property type="match status" value="1"/>
</dbReference>
<accession>A0A6M2BVF2</accession>
<feature type="transmembrane region" description="Helical" evidence="1">
    <location>
        <begin position="252"/>
        <end position="270"/>
    </location>
</feature>
<feature type="domain" description="Lnb-like transmembrane" evidence="4">
    <location>
        <begin position="257"/>
        <end position="360"/>
    </location>
</feature>
<proteinExistence type="predicted"/>
<protein>
    <submittedName>
        <fullName evidence="5">DUF4105 domain-containing protein</fullName>
    </submittedName>
</protein>